<sequence>MNTTVKKVVLAEHHPQPESQPIHADYLGLVGSIEVQCHIRIGTLKLTIAQLKELKSGQMLNLEQKTNEPIEVLLNDKVIAKGELMSCEDKFAVQITEVLCS</sequence>
<dbReference type="PATRIC" id="fig|45076.6.peg.2191"/>
<gene>
    <name evidence="9" type="primary">fliN_1</name>
    <name evidence="9" type="ORF">Lwor_2009</name>
</gene>
<keyword evidence="9" id="KW-0969">Cilium</keyword>
<accession>A0A0W1A6E8</accession>
<evidence type="ECO:0000256" key="4">
    <source>
        <dbReference type="ARBA" id="ARBA00022475"/>
    </source>
</evidence>
<evidence type="ECO:0000313" key="10">
    <source>
        <dbReference type="Proteomes" id="UP000054662"/>
    </source>
</evidence>
<evidence type="ECO:0000313" key="9">
    <source>
        <dbReference type="EMBL" id="KTD76784.1"/>
    </source>
</evidence>
<dbReference type="InterPro" id="IPR001172">
    <property type="entry name" value="FliN_T3SS_HrcQb"/>
</dbReference>
<feature type="domain" description="Flagellar motor switch protein FliN-like C-terminal" evidence="8">
    <location>
        <begin position="30"/>
        <end position="99"/>
    </location>
</feature>
<keyword evidence="5" id="KW-0145">Chemotaxis</keyword>
<dbReference type="PANTHER" id="PTHR43484">
    <property type="match status" value="1"/>
</dbReference>
<organism evidence="9 10">
    <name type="scientific">Legionella worsleiensis</name>
    <dbReference type="NCBI Taxonomy" id="45076"/>
    <lineage>
        <taxon>Bacteria</taxon>
        <taxon>Pseudomonadati</taxon>
        <taxon>Pseudomonadota</taxon>
        <taxon>Gammaproteobacteria</taxon>
        <taxon>Legionellales</taxon>
        <taxon>Legionellaceae</taxon>
        <taxon>Legionella</taxon>
    </lineage>
</organism>
<protein>
    <recommendedName>
        <fullName evidence="3">Flagellar motor switch protein FliN</fullName>
    </recommendedName>
</protein>
<dbReference type="GO" id="GO:0005886">
    <property type="term" value="C:plasma membrane"/>
    <property type="evidence" value="ECO:0007669"/>
    <property type="project" value="UniProtKB-SubCell"/>
</dbReference>
<dbReference type="PANTHER" id="PTHR43484:SF1">
    <property type="entry name" value="FLAGELLAR MOTOR SWITCH PROTEIN FLIN"/>
    <property type="match status" value="1"/>
</dbReference>
<name>A0A0W1A6E8_9GAMM</name>
<dbReference type="SUPFAM" id="SSF101801">
    <property type="entry name" value="Surface presentation of antigens (SPOA)"/>
    <property type="match status" value="1"/>
</dbReference>
<comment type="caution">
    <text evidence="9">The sequence shown here is derived from an EMBL/GenBank/DDBJ whole genome shotgun (WGS) entry which is preliminary data.</text>
</comment>
<reference evidence="9 10" key="1">
    <citation type="submission" date="2015-11" db="EMBL/GenBank/DDBJ databases">
        <title>Genomic analysis of 38 Legionella species identifies large and diverse effector repertoires.</title>
        <authorList>
            <person name="Burstein D."/>
            <person name="Amaro F."/>
            <person name="Zusman T."/>
            <person name="Lifshitz Z."/>
            <person name="Cohen O."/>
            <person name="Gilbert J.A."/>
            <person name="Pupko T."/>
            <person name="Shuman H.A."/>
            <person name="Segal G."/>
        </authorList>
    </citation>
    <scope>NUCLEOTIDE SEQUENCE [LARGE SCALE GENOMIC DNA]</scope>
    <source>
        <strain evidence="9 10">ATCC 49508</strain>
    </source>
</reference>
<evidence type="ECO:0000256" key="7">
    <source>
        <dbReference type="ARBA" id="ARBA00023136"/>
    </source>
</evidence>
<dbReference type="AlphaFoldDB" id="A0A0W1A6E8"/>
<dbReference type="InterPro" id="IPR001543">
    <property type="entry name" value="FliN-like_C"/>
</dbReference>
<dbReference type="RefSeq" id="WP_058493778.1">
    <property type="nucleotide sequence ID" value="NZ_CBCRUR010000004.1"/>
</dbReference>
<dbReference type="PRINTS" id="PR00956">
    <property type="entry name" value="FLGMOTORFLIN"/>
</dbReference>
<evidence type="ECO:0000256" key="1">
    <source>
        <dbReference type="ARBA" id="ARBA00004413"/>
    </source>
</evidence>
<dbReference type="GO" id="GO:0071973">
    <property type="term" value="P:bacterial-type flagellum-dependent cell motility"/>
    <property type="evidence" value="ECO:0007669"/>
    <property type="project" value="InterPro"/>
</dbReference>
<dbReference type="Pfam" id="PF01052">
    <property type="entry name" value="FliMN_C"/>
    <property type="match status" value="1"/>
</dbReference>
<dbReference type="EMBL" id="LNZC01000027">
    <property type="protein sequence ID" value="KTD76784.1"/>
    <property type="molecule type" value="Genomic_DNA"/>
</dbReference>
<keyword evidence="7" id="KW-0472">Membrane</keyword>
<dbReference type="GO" id="GO:0009425">
    <property type="term" value="C:bacterial-type flagellum basal body"/>
    <property type="evidence" value="ECO:0007669"/>
    <property type="project" value="InterPro"/>
</dbReference>
<evidence type="ECO:0000256" key="3">
    <source>
        <dbReference type="ARBA" id="ARBA00021897"/>
    </source>
</evidence>
<proteinExistence type="inferred from homology"/>
<keyword evidence="9" id="KW-0966">Cell projection</keyword>
<evidence type="ECO:0000256" key="6">
    <source>
        <dbReference type="ARBA" id="ARBA00022779"/>
    </source>
</evidence>
<evidence type="ECO:0000256" key="5">
    <source>
        <dbReference type="ARBA" id="ARBA00022500"/>
    </source>
</evidence>
<keyword evidence="6" id="KW-0283">Flagellar rotation</keyword>
<dbReference type="Proteomes" id="UP000054662">
    <property type="component" value="Unassembled WGS sequence"/>
</dbReference>
<dbReference type="STRING" id="45076.Lwor_2009"/>
<dbReference type="InterPro" id="IPR051469">
    <property type="entry name" value="FliN/MopA/SpaO"/>
</dbReference>
<keyword evidence="9" id="KW-0282">Flagellum</keyword>
<dbReference type="InterPro" id="IPR036429">
    <property type="entry name" value="SpoA-like_sf"/>
</dbReference>
<dbReference type="GO" id="GO:0003774">
    <property type="term" value="F:cytoskeletal motor activity"/>
    <property type="evidence" value="ECO:0007669"/>
    <property type="project" value="InterPro"/>
</dbReference>
<evidence type="ECO:0000256" key="2">
    <source>
        <dbReference type="ARBA" id="ARBA00009226"/>
    </source>
</evidence>
<keyword evidence="10" id="KW-1185">Reference proteome</keyword>
<comment type="subcellular location">
    <subcellularLocation>
        <location evidence="1">Cell membrane</location>
        <topology evidence="1">Peripheral membrane protein</topology>
        <orientation evidence="1">Cytoplasmic side</orientation>
    </subcellularLocation>
</comment>
<dbReference type="Gene3D" id="2.30.330.10">
    <property type="entry name" value="SpoA-like"/>
    <property type="match status" value="1"/>
</dbReference>
<keyword evidence="4" id="KW-1003">Cell membrane</keyword>
<dbReference type="OrthoDB" id="5644966at2"/>
<comment type="similarity">
    <text evidence="2">Belongs to the FliN/MopA/SpaO family.</text>
</comment>
<dbReference type="GO" id="GO:0006935">
    <property type="term" value="P:chemotaxis"/>
    <property type="evidence" value="ECO:0007669"/>
    <property type="project" value="UniProtKB-KW"/>
</dbReference>
<evidence type="ECO:0000259" key="8">
    <source>
        <dbReference type="Pfam" id="PF01052"/>
    </source>
</evidence>